<dbReference type="EMBL" id="JALKII010000001">
    <property type="protein sequence ID" value="MCK0536428.1"/>
    <property type="molecule type" value="Genomic_DNA"/>
</dbReference>
<feature type="domain" description="Multidrug resistance protein MdtA-like barrel-sandwich hybrid" evidence="4">
    <location>
        <begin position="76"/>
        <end position="208"/>
    </location>
</feature>
<dbReference type="RefSeq" id="WP_246947639.1">
    <property type="nucleotide sequence ID" value="NZ_JALKII010000001.1"/>
</dbReference>
<dbReference type="NCBIfam" id="TIGR01730">
    <property type="entry name" value="RND_mfp"/>
    <property type="match status" value="1"/>
</dbReference>
<comment type="caution">
    <text evidence="5">The sequence shown here is derived from an EMBL/GenBank/DDBJ whole genome shotgun (WGS) entry which is preliminary data.</text>
</comment>
<feature type="chain" id="PRO_5045286976" evidence="3">
    <location>
        <begin position="30"/>
        <end position="366"/>
    </location>
</feature>
<evidence type="ECO:0000256" key="3">
    <source>
        <dbReference type="SAM" id="SignalP"/>
    </source>
</evidence>
<name>A0ABT0E3M7_9GAMM</name>
<dbReference type="InterPro" id="IPR058625">
    <property type="entry name" value="MdtA-like_BSH"/>
</dbReference>
<feature type="coiled-coil region" evidence="2">
    <location>
        <begin position="103"/>
        <end position="175"/>
    </location>
</feature>
<dbReference type="SUPFAM" id="SSF111369">
    <property type="entry name" value="HlyD-like secretion proteins"/>
    <property type="match status" value="1"/>
</dbReference>
<protein>
    <submittedName>
        <fullName evidence="5">Efflux RND transporter periplasmic adaptor subunit</fullName>
    </submittedName>
</protein>
<dbReference type="Gene3D" id="2.40.420.20">
    <property type="match status" value="1"/>
</dbReference>
<keyword evidence="3" id="KW-0732">Signal</keyword>
<evidence type="ECO:0000313" key="5">
    <source>
        <dbReference type="EMBL" id="MCK0536428.1"/>
    </source>
</evidence>
<reference evidence="5" key="1">
    <citation type="submission" date="2022-04" db="EMBL/GenBank/DDBJ databases">
        <title>Alcanivorax sp. CY1518 draft genome sequence.</title>
        <authorList>
            <person name="Zhao G."/>
            <person name="An M."/>
        </authorList>
    </citation>
    <scope>NUCLEOTIDE SEQUENCE</scope>
    <source>
        <strain evidence="5">CY1518</strain>
    </source>
</reference>
<sequence>MSSTRLQSACSAALLPASLLLTAWLFLTACGPAEPAADQRATAAPVKAVTLRPAALDTWTLSGTVQAHIQSPLAFRVGGQIVARHINAGQAVRKGQPLLTLDEKDLQEQLTSARAQLNSARAEAANAAAESRRMQELAAQKLVSAQVADNTRTLAEAAQQQAAAAEAQWQQARNAMAYATLVAPADGVILDLQAQPGQVVTAGQPVALLAQDGPREVEVFVPQERRHALPEQALVRLAGAAEETTATLQEVSGAADPMTRTWRARYRLDPAAAATADLGSVARVRFTTDAAGAGMIYRVPLGALSERGEGARLWVIEDGQVQPHAVQVLGLDTEDAFVSTTLPPQTRIVALGTHLLHDGQLVRVID</sequence>
<dbReference type="Proteomes" id="UP001165524">
    <property type="component" value="Unassembled WGS sequence"/>
</dbReference>
<keyword evidence="2" id="KW-0175">Coiled coil</keyword>
<dbReference type="PROSITE" id="PS51257">
    <property type="entry name" value="PROKAR_LIPOPROTEIN"/>
    <property type="match status" value="1"/>
</dbReference>
<dbReference type="Pfam" id="PF25917">
    <property type="entry name" value="BSH_RND"/>
    <property type="match status" value="1"/>
</dbReference>
<dbReference type="PANTHER" id="PTHR30469">
    <property type="entry name" value="MULTIDRUG RESISTANCE PROTEIN MDTA"/>
    <property type="match status" value="1"/>
</dbReference>
<evidence type="ECO:0000256" key="2">
    <source>
        <dbReference type="SAM" id="Coils"/>
    </source>
</evidence>
<evidence type="ECO:0000256" key="1">
    <source>
        <dbReference type="ARBA" id="ARBA00009477"/>
    </source>
</evidence>
<evidence type="ECO:0000313" key="6">
    <source>
        <dbReference type="Proteomes" id="UP001165524"/>
    </source>
</evidence>
<proteinExistence type="inferred from homology"/>
<keyword evidence="6" id="KW-1185">Reference proteome</keyword>
<dbReference type="Gene3D" id="2.40.50.100">
    <property type="match status" value="1"/>
</dbReference>
<dbReference type="PANTHER" id="PTHR30469:SF18">
    <property type="entry name" value="RESISTANCE-NODULATION-CELL DIVISION (RND) EFFLUX MEMBRANE FUSION PROTEIN-RELATED"/>
    <property type="match status" value="1"/>
</dbReference>
<dbReference type="Gene3D" id="2.40.30.170">
    <property type="match status" value="1"/>
</dbReference>
<dbReference type="Gene3D" id="1.10.287.470">
    <property type="entry name" value="Helix hairpin bin"/>
    <property type="match status" value="1"/>
</dbReference>
<feature type="signal peptide" evidence="3">
    <location>
        <begin position="1"/>
        <end position="29"/>
    </location>
</feature>
<comment type="similarity">
    <text evidence="1">Belongs to the membrane fusion protein (MFP) (TC 8.A.1) family.</text>
</comment>
<accession>A0ABT0E3M7</accession>
<gene>
    <name evidence="5" type="ORF">MU846_01750</name>
</gene>
<organism evidence="5 6">
    <name type="scientific">Alcanivorax quisquiliarum</name>
    <dbReference type="NCBI Taxonomy" id="2933565"/>
    <lineage>
        <taxon>Bacteria</taxon>
        <taxon>Pseudomonadati</taxon>
        <taxon>Pseudomonadota</taxon>
        <taxon>Gammaproteobacteria</taxon>
        <taxon>Oceanospirillales</taxon>
        <taxon>Alcanivoracaceae</taxon>
        <taxon>Alcanivorax</taxon>
    </lineage>
</organism>
<evidence type="ECO:0000259" key="4">
    <source>
        <dbReference type="Pfam" id="PF25917"/>
    </source>
</evidence>
<dbReference type="InterPro" id="IPR006143">
    <property type="entry name" value="RND_pump_MFP"/>
</dbReference>